<protein>
    <submittedName>
        <fullName evidence="2">Uncharacterized protein</fullName>
    </submittedName>
</protein>
<keyword evidence="3" id="KW-1185">Reference proteome</keyword>
<organism evidence="2 3">
    <name type="scientific">Trametes cubensis</name>
    <dbReference type="NCBI Taxonomy" id="1111947"/>
    <lineage>
        <taxon>Eukaryota</taxon>
        <taxon>Fungi</taxon>
        <taxon>Dikarya</taxon>
        <taxon>Basidiomycota</taxon>
        <taxon>Agaricomycotina</taxon>
        <taxon>Agaricomycetes</taxon>
        <taxon>Polyporales</taxon>
        <taxon>Polyporaceae</taxon>
        <taxon>Trametes</taxon>
    </lineage>
</organism>
<feature type="compositionally biased region" description="Basic and acidic residues" evidence="1">
    <location>
        <begin position="172"/>
        <end position="183"/>
    </location>
</feature>
<dbReference type="AlphaFoldDB" id="A0AAD7XES9"/>
<feature type="region of interest" description="Disordered" evidence="1">
    <location>
        <begin position="100"/>
        <end position="200"/>
    </location>
</feature>
<dbReference type="Proteomes" id="UP001215151">
    <property type="component" value="Unassembled WGS sequence"/>
</dbReference>
<evidence type="ECO:0000313" key="3">
    <source>
        <dbReference type="Proteomes" id="UP001215151"/>
    </source>
</evidence>
<feature type="compositionally biased region" description="Acidic residues" evidence="1">
    <location>
        <begin position="184"/>
        <end position="200"/>
    </location>
</feature>
<gene>
    <name evidence="2" type="ORF">ONZ51_g2491</name>
</gene>
<sequence length="200" mass="21142">MSAPSSSTNGRDSDIIFPHPAHRAFIFNGRAMHVDIPRTNARALTGHTTPGHGHTNVRLPTPLDTPGHGHTNVSLFAAASPLWTPGHGHTNVSLFAVSSTPTTPGHGHTNVSLLSLASPHADSPSTPTQPRPAGRASRRSLFSSAADSDERADASQRPLAGSLPSTEESDEHDGAELHELENRDSEEDFGSMSEDDSDRA</sequence>
<dbReference type="EMBL" id="JAPEVG010000039">
    <property type="protein sequence ID" value="KAJ8490114.1"/>
    <property type="molecule type" value="Genomic_DNA"/>
</dbReference>
<feature type="compositionally biased region" description="Low complexity" evidence="1">
    <location>
        <begin position="45"/>
        <end position="54"/>
    </location>
</feature>
<feature type="region of interest" description="Disordered" evidence="1">
    <location>
        <begin position="44"/>
        <end position="66"/>
    </location>
</feature>
<evidence type="ECO:0000313" key="2">
    <source>
        <dbReference type="EMBL" id="KAJ8490114.1"/>
    </source>
</evidence>
<proteinExistence type="predicted"/>
<name>A0AAD7XES9_9APHY</name>
<evidence type="ECO:0000256" key="1">
    <source>
        <dbReference type="SAM" id="MobiDB-lite"/>
    </source>
</evidence>
<reference evidence="2" key="1">
    <citation type="submission" date="2022-11" db="EMBL/GenBank/DDBJ databases">
        <title>Genome Sequence of Cubamyces cubensis.</title>
        <authorList>
            <person name="Buettner E."/>
        </authorList>
    </citation>
    <scope>NUCLEOTIDE SEQUENCE</scope>
    <source>
        <strain evidence="2">MPL-01</strain>
    </source>
</reference>
<accession>A0AAD7XES9</accession>
<feature type="compositionally biased region" description="Polar residues" evidence="1">
    <location>
        <begin position="100"/>
        <end position="115"/>
    </location>
</feature>
<comment type="caution">
    <text evidence="2">The sequence shown here is derived from an EMBL/GenBank/DDBJ whole genome shotgun (WGS) entry which is preliminary data.</text>
</comment>